<dbReference type="EMBL" id="CP027666">
    <property type="protein sequence ID" value="AVO32911.1"/>
    <property type="molecule type" value="Genomic_DNA"/>
</dbReference>
<dbReference type="InterPro" id="IPR027417">
    <property type="entry name" value="P-loop_NTPase"/>
</dbReference>
<dbReference type="InterPro" id="IPR057224">
    <property type="entry name" value="DUF7902"/>
</dbReference>
<dbReference type="RefSeq" id="WP_106701080.1">
    <property type="nucleotide sequence ID" value="NZ_CP027666.1"/>
</dbReference>
<dbReference type="KEGG" id="otk:C6570_00510"/>
<dbReference type="Pfam" id="PF25472">
    <property type="entry name" value="DUF7902"/>
    <property type="match status" value="1"/>
</dbReference>
<dbReference type="GO" id="GO:0016887">
    <property type="term" value="F:ATP hydrolysis activity"/>
    <property type="evidence" value="ECO:0007669"/>
    <property type="project" value="InterPro"/>
</dbReference>
<keyword evidence="3" id="KW-1185">Reference proteome</keyword>
<dbReference type="InterPro" id="IPR003959">
    <property type="entry name" value="ATPase_AAA_core"/>
</dbReference>
<dbReference type="SMART" id="SM00382">
    <property type="entry name" value="AAA"/>
    <property type="match status" value="1"/>
</dbReference>
<dbReference type="CDD" id="cd00009">
    <property type="entry name" value="AAA"/>
    <property type="match status" value="1"/>
</dbReference>
<dbReference type="Proteomes" id="UP000239709">
    <property type="component" value="Chromosome"/>
</dbReference>
<organism evidence="2 3">
    <name type="scientific">Ottowia oryzae</name>
    <dbReference type="NCBI Taxonomy" id="2109914"/>
    <lineage>
        <taxon>Bacteria</taxon>
        <taxon>Pseudomonadati</taxon>
        <taxon>Pseudomonadota</taxon>
        <taxon>Betaproteobacteria</taxon>
        <taxon>Burkholderiales</taxon>
        <taxon>Comamonadaceae</taxon>
        <taxon>Ottowia</taxon>
    </lineage>
</organism>
<gene>
    <name evidence="2" type="ORF">C6570_00510</name>
</gene>
<evidence type="ECO:0000313" key="2">
    <source>
        <dbReference type="EMBL" id="AVO32911.1"/>
    </source>
</evidence>
<dbReference type="Pfam" id="PF12458">
    <property type="entry name" value="DUF3686"/>
    <property type="match status" value="1"/>
</dbReference>
<dbReference type="Gene3D" id="3.40.50.300">
    <property type="entry name" value="P-loop containing nucleotide triphosphate hydrolases"/>
    <property type="match status" value="1"/>
</dbReference>
<dbReference type="OrthoDB" id="9814769at2"/>
<accession>A0A2S0MAS9</accession>
<proteinExistence type="predicted"/>
<dbReference type="InterPro" id="IPR003593">
    <property type="entry name" value="AAA+_ATPase"/>
</dbReference>
<evidence type="ECO:0000313" key="3">
    <source>
        <dbReference type="Proteomes" id="UP000239709"/>
    </source>
</evidence>
<dbReference type="GO" id="GO:0005524">
    <property type="term" value="F:ATP binding"/>
    <property type="evidence" value="ECO:0007669"/>
    <property type="project" value="InterPro"/>
</dbReference>
<dbReference type="InterPro" id="IPR020958">
    <property type="entry name" value="DUF3686"/>
</dbReference>
<protein>
    <submittedName>
        <fullName evidence="2">DNA repair protein</fullName>
    </submittedName>
</protein>
<evidence type="ECO:0000259" key="1">
    <source>
        <dbReference type="SMART" id="SM00382"/>
    </source>
</evidence>
<feature type="domain" description="AAA+ ATPase" evidence="1">
    <location>
        <begin position="1350"/>
        <end position="1499"/>
    </location>
</feature>
<name>A0A2S0MAS9_9BURK</name>
<sequence>MTTTPDSAIDASVAESSSYDLLKKRLEAQGDALLTKAQTLNAARIEQFGQRDQELLMRLRARTEHNCVARDLAYIGGNRLLFGYNVFMGLRRETRVEDVFAIYELAAPEAGAQGAPEGDELVPVPIAGSFLDDPRFVADFNELYTYYKQATLQLLRPTQDFLLASFQIGQTASDIRVFRWARGNDGSLKYVDNRGERDLAPPPSHDFSWTPLTRENHVGGAHPHINVLDTLFVETIGGTLTVKVENNTDTGLGLYDEPVDDANQALGDAEIAYAKLGLMILLQVRPYREQQTRYLVYNQRTQQVVRIDAIGASCMQLPEDHGIIFPGGYYLQSGEHKRFDLPPELTGQLRFTRMKRSPNGEDVAYIFYGTMPPPQGSPATLDAGSYAIFTYNLIDKALAPPILADGYSAFPDGRMLVFQAARGEATRVHPMQLWRTPFATEEYASRQPTGTGFFARVGNADLVRGISDLLGIARAVREQVPTRTAYEDLIRQCQRARDAYFWLDAAEASHADADLQGIEQAAQATLGEFEKVESIRQDTARALQKAEGQQRELMTEIASQMWRTPQDFVRALNRLRQRQGELHLLRDLRYVDLPRIDEMAAQLAAEQQRVGERAMQFLAQDQAFDGQQKALTDVAAALPQAATATLIGEQLQALDAEAAGLDLLSEQLGNLPGGDAVQRTAILDRIALLYADINRLRADARARRRNLGAAEQRAEFGAQFKLFAQAVENALELSDTPEKCDEALTRLLAQLEDIEGRFAEQEEFLTDIATQRETVYEALSARRQSLVEGQQRRAKALADAAGRILDGVGRRVAALTDLAQVHSYFASDPMLAKLREQVQELRRLGAAVAADDIDTRLKTARDQAVRAVRDQRELSAGTEGGLKLGSHTFTVNKQPLDLTLVGHGDGLAWQITGTDYLAPAQDTQLEALRPFWPQALVSETPQLARAEYLAAEWLQALQRGEAEPGWNELLVQLTEHAQGSAAPDAPPPAALLESLRRFAASRYQEGYQRGIHDDDALAIVRVLAPMQAACGLLLYGPAERALAQLFWWEGLRDESRQSLARRARSAQQIAQVFVQTAPRDTLEAEAAAALRHFLQADPVLAQEWLPDLASGLGIDLKPDNADVPRPQRDALLNTLAQEAAAYLVRELAAVETADATVPWTISGTGQDLVQALQRHLDRGGLASAWQRDLQAATPLERWRLARGWLHAFALTPESGDGALAWIDDAATALAFDTARSRVNASLDTVVTGLRSEHPRIHDGQLRFNLNDFRRRVRHHEGYAAPGFRRLQAVRHELLMHEKARLHLEQFQAKPLATFVRNRLIDEVYLPLVGNNLAKQLGAAGNAGDGARTDRMGLLLLISPPGYGKTTLMEYIANRLGLVFVRINCPALGHGVTSIDPSTAPNSAARQELEKLNLGLAMGSNVMLYLDDIQHTHPEFLQKFIALADGTRRIEGVWQGQPRTWDMRGKRFALVMSGNPYTESGDVFRIPDMLANRADIYNLGDVLSGREAVFALSYIENSLTANPVTQPLAAREPKDVQLLVRLAQGEAIDTGSFSHPYSAVELDELKALLQRLFKVRDVLLKVNLAYIESAAQDDRYRDKPPFRLQGSYRNMSRLAPQVTALMRDDELDALLRDHYRGEAQTLTTGAEENLLQLAELLGRPTAEEADRWAQIRADFQRQRKLGGAADDPSIRVTNGLLDIARGVEALAPRQPLAESAAPLVTELARQLQEGLHQPLAGLATQIAAADAARSTQLAAQQDALTQLQAPLQALGEVADQLRHGTTQSQQQMRASLDASTAALQALRESTLALDTHSDSAQEQRMVDALLSLSVTYRQLIMPLVRAVEKRLGMDAAHPEIAQIESALDALAPGQTGGQRARTD</sequence>
<reference evidence="2 3" key="1">
    <citation type="submission" date="2018-03" db="EMBL/GenBank/DDBJ databases">
        <title>Genome sequencing of Ottowia sp.</title>
        <authorList>
            <person name="Kim S.-J."/>
            <person name="Heo J."/>
            <person name="Kwon S.-W."/>
        </authorList>
    </citation>
    <scope>NUCLEOTIDE SEQUENCE [LARGE SCALE GENOMIC DNA]</scope>
    <source>
        <strain evidence="2 3">KADR8-3</strain>
    </source>
</reference>
<dbReference type="Pfam" id="PF00004">
    <property type="entry name" value="AAA"/>
    <property type="match status" value="1"/>
</dbReference>
<dbReference type="SUPFAM" id="SSF52540">
    <property type="entry name" value="P-loop containing nucleoside triphosphate hydrolases"/>
    <property type="match status" value="1"/>
</dbReference>